<dbReference type="GO" id="GO:0005737">
    <property type="term" value="C:cytoplasm"/>
    <property type="evidence" value="ECO:0007669"/>
    <property type="project" value="InterPro"/>
</dbReference>
<dbReference type="GO" id="GO:0005509">
    <property type="term" value="F:calcium ion binding"/>
    <property type="evidence" value="ECO:0007669"/>
    <property type="project" value="InterPro"/>
</dbReference>
<name>A0A174SKN1_9FIRM</name>
<dbReference type="GO" id="GO:0003677">
    <property type="term" value="F:DNA binding"/>
    <property type="evidence" value="ECO:0007669"/>
    <property type="project" value="InterPro"/>
</dbReference>
<dbReference type="SUPFAM" id="SSF46894">
    <property type="entry name" value="C-terminal effector domain of the bipartite response regulators"/>
    <property type="match status" value="1"/>
</dbReference>
<sequence length="110" mass="12991">MNRNIMIQTLRRFKVTSGYKGYYYLLDAADIISGFHTKEKPFATQNDIYIPIGEKHETSFYNVERGIRVVVDKCWKEDKELMMEILGYHAIKCPSNSEFLDAFTFFCENR</sequence>
<evidence type="ECO:0000313" key="2">
    <source>
        <dbReference type="EMBL" id="CUP96467.1"/>
    </source>
</evidence>
<dbReference type="GeneID" id="96229720"/>
<protein>
    <submittedName>
        <fullName evidence="2">Sporulation transcription factor Spo0A</fullName>
    </submittedName>
</protein>
<dbReference type="Pfam" id="PF08769">
    <property type="entry name" value="Spo0A_C"/>
    <property type="match status" value="1"/>
</dbReference>
<dbReference type="Gene3D" id="1.10.10.10">
    <property type="entry name" value="Winged helix-like DNA-binding domain superfamily/Winged helix DNA-binding domain"/>
    <property type="match status" value="1"/>
</dbReference>
<dbReference type="InterPro" id="IPR036388">
    <property type="entry name" value="WH-like_DNA-bd_sf"/>
</dbReference>
<proteinExistence type="predicted"/>
<dbReference type="AlphaFoldDB" id="A0A174SKN1"/>
<gene>
    <name evidence="2" type="ORF">ERS852526_02441</name>
</gene>
<organism evidence="2 3">
    <name type="scientific">Dorea longicatena</name>
    <dbReference type="NCBI Taxonomy" id="88431"/>
    <lineage>
        <taxon>Bacteria</taxon>
        <taxon>Bacillati</taxon>
        <taxon>Bacillota</taxon>
        <taxon>Clostridia</taxon>
        <taxon>Lachnospirales</taxon>
        <taxon>Lachnospiraceae</taxon>
        <taxon>Dorea</taxon>
    </lineage>
</organism>
<accession>A0A174SKN1</accession>
<feature type="domain" description="Sporulation initiation factor Spo0A C-terminal" evidence="1">
    <location>
        <begin position="8"/>
        <end position="102"/>
    </location>
</feature>
<evidence type="ECO:0000259" key="1">
    <source>
        <dbReference type="Pfam" id="PF08769"/>
    </source>
</evidence>
<dbReference type="OrthoDB" id="1971735at2"/>
<dbReference type="Proteomes" id="UP000095485">
    <property type="component" value="Unassembled WGS sequence"/>
</dbReference>
<dbReference type="EMBL" id="CZAY01000019">
    <property type="protein sequence ID" value="CUP96467.1"/>
    <property type="molecule type" value="Genomic_DNA"/>
</dbReference>
<evidence type="ECO:0000313" key="3">
    <source>
        <dbReference type="Proteomes" id="UP000095485"/>
    </source>
</evidence>
<dbReference type="GO" id="GO:0042173">
    <property type="term" value="P:regulation of sporulation resulting in formation of a cellular spore"/>
    <property type="evidence" value="ECO:0007669"/>
    <property type="project" value="InterPro"/>
</dbReference>
<dbReference type="InterPro" id="IPR016032">
    <property type="entry name" value="Sig_transdc_resp-reg_C-effctor"/>
</dbReference>
<reference evidence="2 3" key="1">
    <citation type="submission" date="2015-09" db="EMBL/GenBank/DDBJ databases">
        <authorList>
            <consortium name="Pathogen Informatics"/>
        </authorList>
    </citation>
    <scope>NUCLEOTIDE SEQUENCE [LARGE SCALE GENOMIC DNA]</scope>
    <source>
        <strain evidence="2 3">2789STDY5834914</strain>
    </source>
</reference>
<dbReference type="GO" id="GO:0003700">
    <property type="term" value="F:DNA-binding transcription factor activity"/>
    <property type="evidence" value="ECO:0007669"/>
    <property type="project" value="InterPro"/>
</dbReference>
<dbReference type="RefSeq" id="WP_055284130.1">
    <property type="nucleotide sequence ID" value="NZ_CP100126.1"/>
</dbReference>
<dbReference type="InterPro" id="IPR014879">
    <property type="entry name" value="Spo0A_C"/>
</dbReference>